<comment type="caution">
    <text evidence="2">The sequence shown here is derived from an EMBL/GenBank/DDBJ whole genome shotgun (WGS) entry which is preliminary data.</text>
</comment>
<dbReference type="Proteomes" id="UP000664859">
    <property type="component" value="Unassembled WGS sequence"/>
</dbReference>
<feature type="region of interest" description="Disordered" evidence="1">
    <location>
        <begin position="285"/>
        <end position="318"/>
    </location>
</feature>
<dbReference type="AlphaFoldDB" id="A0A836CJM4"/>
<reference evidence="2" key="1">
    <citation type="submission" date="2021-02" db="EMBL/GenBank/DDBJ databases">
        <title>First Annotated Genome of the Yellow-green Alga Tribonema minus.</title>
        <authorList>
            <person name="Mahan K.M."/>
        </authorList>
    </citation>
    <scope>NUCLEOTIDE SEQUENCE</scope>
    <source>
        <strain evidence="2">UTEX B ZZ1240</strain>
    </source>
</reference>
<keyword evidence="3" id="KW-1185">Reference proteome</keyword>
<organism evidence="2 3">
    <name type="scientific">Tribonema minus</name>
    <dbReference type="NCBI Taxonomy" id="303371"/>
    <lineage>
        <taxon>Eukaryota</taxon>
        <taxon>Sar</taxon>
        <taxon>Stramenopiles</taxon>
        <taxon>Ochrophyta</taxon>
        <taxon>PX clade</taxon>
        <taxon>Xanthophyceae</taxon>
        <taxon>Tribonematales</taxon>
        <taxon>Tribonemataceae</taxon>
        <taxon>Tribonema</taxon>
    </lineage>
</organism>
<evidence type="ECO:0000256" key="1">
    <source>
        <dbReference type="SAM" id="MobiDB-lite"/>
    </source>
</evidence>
<protein>
    <submittedName>
        <fullName evidence="2">Uncharacterized protein</fullName>
    </submittedName>
</protein>
<proteinExistence type="predicted"/>
<sequence length="318" mass="36422">MKPFHLRPEVLETDRPYALLNADDVKMLAPDKMMEHLVDRRYNTNGSWDYRWLLRDGSTSGWKTEHEALEVAMPWTLDTFHALYELKHENGMPDYAMRVPKGDVRVATKEAALALFPRGTKVAREHRDSLKQRVKYVWGTVVGYLAPYWRVRYEDGEWEDFTKRQLQLAIALAEATQQQAKDVGVTTANPQVVQKMCPGIPADFGETYLGQTVRVKHVTGWSRGVLKEYLPRSGKYTFRVWYNGQPASQLVTVKLRPEYYTTAATTAEAEACPMTSWKLLLLTAQEQSTARDERDPDSDSSNECEAMEVSDAEENFES</sequence>
<evidence type="ECO:0000313" key="3">
    <source>
        <dbReference type="Proteomes" id="UP000664859"/>
    </source>
</evidence>
<name>A0A836CJM4_9STRA</name>
<evidence type="ECO:0000313" key="2">
    <source>
        <dbReference type="EMBL" id="KAG5187733.1"/>
    </source>
</evidence>
<accession>A0A836CJM4</accession>
<dbReference type="EMBL" id="JAFCMP010000084">
    <property type="protein sequence ID" value="KAG5187733.1"/>
    <property type="molecule type" value="Genomic_DNA"/>
</dbReference>
<gene>
    <name evidence="2" type="ORF">JKP88DRAFT_287973</name>
</gene>
<feature type="compositionally biased region" description="Acidic residues" evidence="1">
    <location>
        <begin position="295"/>
        <end position="318"/>
    </location>
</feature>